<dbReference type="EC" id="1.3.1.54" evidence="4"/>
<evidence type="ECO:0000256" key="2">
    <source>
        <dbReference type="ARBA" id="ARBA00022573"/>
    </source>
</evidence>
<evidence type="ECO:0000313" key="4">
    <source>
        <dbReference type="EMBL" id="MBC5729351.1"/>
    </source>
</evidence>
<accession>A0ABR7HPA1</accession>
<organism evidence="4 5">
    <name type="scientific">Pseudoflavonifractor hominis</name>
    <dbReference type="NCBI Taxonomy" id="2763059"/>
    <lineage>
        <taxon>Bacteria</taxon>
        <taxon>Bacillati</taxon>
        <taxon>Bacillota</taxon>
        <taxon>Clostridia</taxon>
        <taxon>Eubacteriales</taxon>
        <taxon>Oscillospiraceae</taxon>
        <taxon>Pseudoflavonifractor</taxon>
    </lineage>
</organism>
<comment type="caution">
    <text evidence="4">The sequence shown here is derived from an EMBL/GenBank/DDBJ whole genome shotgun (WGS) entry which is preliminary data.</text>
</comment>
<gene>
    <name evidence="4" type="primary">cobK</name>
    <name evidence="4" type="ORF">H8S34_00685</name>
</gene>
<dbReference type="PANTHER" id="PTHR36925:SF1">
    <property type="entry name" value="COBALT-PRECORRIN-6A REDUCTASE"/>
    <property type="match status" value="1"/>
</dbReference>
<reference evidence="4 5" key="1">
    <citation type="submission" date="2020-08" db="EMBL/GenBank/DDBJ databases">
        <title>Genome public.</title>
        <authorList>
            <person name="Liu C."/>
            <person name="Sun Q."/>
        </authorList>
    </citation>
    <scope>NUCLEOTIDE SEQUENCE [LARGE SCALE GENOMIC DNA]</scope>
    <source>
        <strain evidence="4 5">New-38</strain>
    </source>
</reference>
<evidence type="ECO:0000256" key="1">
    <source>
        <dbReference type="ARBA" id="ARBA00004953"/>
    </source>
</evidence>
<keyword evidence="3 4" id="KW-0560">Oxidoreductase</keyword>
<keyword evidence="2" id="KW-0169">Cobalamin biosynthesis</keyword>
<keyword evidence="5" id="KW-1185">Reference proteome</keyword>
<protein>
    <submittedName>
        <fullName evidence="4">Precorrin-6A reductase</fullName>
        <ecNumber evidence="4">1.3.1.54</ecNumber>
    </submittedName>
</protein>
<dbReference type="NCBIfam" id="TIGR00715">
    <property type="entry name" value="precor6x_red"/>
    <property type="match status" value="1"/>
</dbReference>
<dbReference type="Pfam" id="PF02571">
    <property type="entry name" value="CbiJ"/>
    <property type="match status" value="1"/>
</dbReference>
<dbReference type="PANTHER" id="PTHR36925">
    <property type="entry name" value="COBALT-PRECORRIN-6A REDUCTASE"/>
    <property type="match status" value="1"/>
</dbReference>
<comment type="pathway">
    <text evidence="1">Cofactor biosynthesis; adenosylcobalamin biosynthesis.</text>
</comment>
<proteinExistence type="predicted"/>
<dbReference type="InterPro" id="IPR003723">
    <property type="entry name" value="Precorrin-6x_reduct"/>
</dbReference>
<dbReference type="EMBL" id="JACOPR010000001">
    <property type="protein sequence ID" value="MBC5729351.1"/>
    <property type="molecule type" value="Genomic_DNA"/>
</dbReference>
<name>A0ABR7HPA1_9FIRM</name>
<sequence>MEVLLFGGTTEGRELALWLAQRDCRVTVCVATDYGATLLPEGEGIAVHTGRLDAAGMEELMKSRPFCCVADATHPYAVQVTAQIRACCEKLDLPYRRIVRAEEGAGDFLRCASLTDAAELCRELPGNILLTTGSKELAPFAQPGLRERCYPRVLPSVSSLEACQAAGFPPKQIIAMQGPFSAELNRAVIRQLDISVLVTKESGAAGGFEEKCAAARDTGCRLIVVERPTRERGETLAEFQRNWEVQRP</sequence>
<dbReference type="Proteomes" id="UP000660021">
    <property type="component" value="Unassembled WGS sequence"/>
</dbReference>
<evidence type="ECO:0000256" key="3">
    <source>
        <dbReference type="ARBA" id="ARBA00023002"/>
    </source>
</evidence>
<evidence type="ECO:0000313" key="5">
    <source>
        <dbReference type="Proteomes" id="UP000660021"/>
    </source>
</evidence>
<dbReference type="GO" id="GO:0016994">
    <property type="term" value="F:precorrin-6A reductase activity"/>
    <property type="evidence" value="ECO:0007669"/>
    <property type="project" value="UniProtKB-EC"/>
</dbReference>
<dbReference type="PROSITE" id="PS51014">
    <property type="entry name" value="COBK_CBIJ"/>
    <property type="match status" value="1"/>
</dbReference>
<dbReference type="RefSeq" id="WP_186962778.1">
    <property type="nucleotide sequence ID" value="NZ_JACOPR010000001.1"/>
</dbReference>